<keyword evidence="6 8" id="KW-0057">Aromatic amino acid biosynthesis</keyword>
<dbReference type="RefSeq" id="WP_253447893.1">
    <property type="nucleotide sequence ID" value="NZ_JALJYF010000002.1"/>
</dbReference>
<keyword evidence="11" id="KW-1185">Reference proteome</keyword>
<dbReference type="InterPro" id="IPR013798">
    <property type="entry name" value="Indole-3-glycerol_P_synth_dom"/>
</dbReference>
<evidence type="ECO:0000256" key="8">
    <source>
        <dbReference type="HAMAP-Rule" id="MF_00134"/>
    </source>
</evidence>
<dbReference type="EC" id="4.1.1.48" evidence="8"/>
<name>A0ABT1G8A4_9GAMM</name>
<proteinExistence type="inferred from homology"/>
<reference evidence="10 11" key="1">
    <citation type="submission" date="2022-03" db="EMBL/GenBank/DDBJ databases">
        <title>Genomic Encyclopedia of Type Strains, Phase III (KMG-III): the genomes of soil and plant-associated and newly described type strains.</title>
        <authorList>
            <person name="Whitman W."/>
        </authorList>
    </citation>
    <scope>NUCLEOTIDE SEQUENCE [LARGE SCALE GENOMIC DNA]</scope>
    <source>
        <strain evidence="10 11">BSker1</strain>
    </source>
</reference>
<dbReference type="InterPro" id="IPR045186">
    <property type="entry name" value="Indole-3-glycerol_P_synth"/>
</dbReference>
<dbReference type="GO" id="GO:0004425">
    <property type="term" value="F:indole-3-glycerol-phosphate synthase activity"/>
    <property type="evidence" value="ECO:0007669"/>
    <property type="project" value="UniProtKB-EC"/>
</dbReference>
<protein>
    <recommendedName>
        <fullName evidence="8">Indole-3-glycerol phosphate synthase</fullName>
        <shortName evidence="8">IGPS</shortName>
        <ecNumber evidence="8">4.1.1.48</ecNumber>
    </recommendedName>
</protein>
<dbReference type="CDD" id="cd00331">
    <property type="entry name" value="IGPS"/>
    <property type="match status" value="1"/>
</dbReference>
<evidence type="ECO:0000313" key="11">
    <source>
        <dbReference type="Proteomes" id="UP001523550"/>
    </source>
</evidence>
<sequence>MSRSDILQRIVARKREEIAESKQQFTIPALEAMAAEQTPPRGFARAMQARVAAGEAAVIAEIKKASPSKGVLREVFEPAAIARDYAEHGATSLSVLTDKDFFQGDPKYLRQARQACDLPVLRKDFMIDPWQIVESRAMGADCILLIAAILDDGQMAELSRAAQDYGLDVLVEVHNGEELDRALALDTTLLGINNRDLRHFETHLETTLDLLPLIPEGRLVVSESGIHATSDVARLREAGVLAYLVGEAFMRAEFPGRALAELIRRPDSTLG</sequence>
<organism evidence="10 11">
    <name type="scientific">Natronospira proteinivora</name>
    <dbReference type="NCBI Taxonomy" id="1807133"/>
    <lineage>
        <taxon>Bacteria</taxon>
        <taxon>Pseudomonadati</taxon>
        <taxon>Pseudomonadota</taxon>
        <taxon>Gammaproteobacteria</taxon>
        <taxon>Natronospirales</taxon>
        <taxon>Natronospiraceae</taxon>
        <taxon>Natronospira</taxon>
    </lineage>
</organism>
<dbReference type="NCBIfam" id="NF001370">
    <property type="entry name" value="PRK00278.1-2"/>
    <property type="match status" value="1"/>
</dbReference>
<comment type="catalytic activity">
    <reaction evidence="1 8">
        <text>1-(2-carboxyphenylamino)-1-deoxy-D-ribulose 5-phosphate + H(+) = (1S,2R)-1-C-(indol-3-yl)glycerol 3-phosphate + CO2 + H2O</text>
        <dbReference type="Rhea" id="RHEA:23476"/>
        <dbReference type="ChEBI" id="CHEBI:15377"/>
        <dbReference type="ChEBI" id="CHEBI:15378"/>
        <dbReference type="ChEBI" id="CHEBI:16526"/>
        <dbReference type="ChEBI" id="CHEBI:58613"/>
        <dbReference type="ChEBI" id="CHEBI:58866"/>
        <dbReference type="EC" id="4.1.1.48"/>
    </reaction>
</comment>
<keyword evidence="4 8" id="KW-0210">Decarboxylase</keyword>
<dbReference type="NCBIfam" id="NF001377">
    <property type="entry name" value="PRK00278.2-4"/>
    <property type="match status" value="1"/>
</dbReference>
<evidence type="ECO:0000256" key="3">
    <source>
        <dbReference type="ARBA" id="ARBA00022605"/>
    </source>
</evidence>
<accession>A0ABT1G8A4</accession>
<dbReference type="HAMAP" id="MF_00134_B">
    <property type="entry name" value="IGPS_B"/>
    <property type="match status" value="1"/>
</dbReference>
<evidence type="ECO:0000256" key="4">
    <source>
        <dbReference type="ARBA" id="ARBA00022793"/>
    </source>
</evidence>
<comment type="similarity">
    <text evidence="8">Belongs to the TrpC family.</text>
</comment>
<dbReference type="SUPFAM" id="SSF51366">
    <property type="entry name" value="Ribulose-phoshate binding barrel"/>
    <property type="match status" value="1"/>
</dbReference>
<comment type="pathway">
    <text evidence="2 8">Amino-acid biosynthesis; L-tryptophan biosynthesis; L-tryptophan from chorismate: step 4/5.</text>
</comment>
<feature type="domain" description="Indole-3-glycerol phosphate synthase" evidence="9">
    <location>
        <begin position="7"/>
        <end position="258"/>
    </location>
</feature>
<dbReference type="Gene3D" id="3.20.20.70">
    <property type="entry name" value="Aldolase class I"/>
    <property type="match status" value="1"/>
</dbReference>
<evidence type="ECO:0000256" key="5">
    <source>
        <dbReference type="ARBA" id="ARBA00022822"/>
    </source>
</evidence>
<keyword evidence="7 8" id="KW-0456">Lyase</keyword>
<evidence type="ECO:0000256" key="2">
    <source>
        <dbReference type="ARBA" id="ARBA00004696"/>
    </source>
</evidence>
<dbReference type="Proteomes" id="UP001523550">
    <property type="component" value="Unassembled WGS sequence"/>
</dbReference>
<dbReference type="InterPro" id="IPR013785">
    <property type="entry name" value="Aldolase_TIM"/>
</dbReference>
<gene>
    <name evidence="8" type="primary">trpC</name>
    <name evidence="10" type="ORF">J2T60_001544</name>
</gene>
<dbReference type="InterPro" id="IPR001468">
    <property type="entry name" value="Indole-3-GlycerolPSynthase_CS"/>
</dbReference>
<keyword evidence="5 8" id="KW-0822">Tryptophan biosynthesis</keyword>
<comment type="caution">
    <text evidence="10">The sequence shown here is derived from an EMBL/GenBank/DDBJ whole genome shotgun (WGS) entry which is preliminary data.</text>
</comment>
<dbReference type="Pfam" id="PF00218">
    <property type="entry name" value="IGPS"/>
    <property type="match status" value="1"/>
</dbReference>
<evidence type="ECO:0000259" key="9">
    <source>
        <dbReference type="Pfam" id="PF00218"/>
    </source>
</evidence>
<dbReference type="PROSITE" id="PS00614">
    <property type="entry name" value="IGPS"/>
    <property type="match status" value="1"/>
</dbReference>
<dbReference type="NCBIfam" id="NF001373">
    <property type="entry name" value="PRK00278.1-6"/>
    <property type="match status" value="1"/>
</dbReference>
<evidence type="ECO:0000256" key="6">
    <source>
        <dbReference type="ARBA" id="ARBA00023141"/>
    </source>
</evidence>
<dbReference type="PANTHER" id="PTHR22854">
    <property type="entry name" value="TRYPTOPHAN BIOSYNTHESIS PROTEIN"/>
    <property type="match status" value="1"/>
</dbReference>
<evidence type="ECO:0000313" key="10">
    <source>
        <dbReference type="EMBL" id="MCP1727544.1"/>
    </source>
</evidence>
<keyword evidence="3 8" id="KW-0028">Amino-acid biosynthesis</keyword>
<dbReference type="InterPro" id="IPR011060">
    <property type="entry name" value="RibuloseP-bd_barrel"/>
</dbReference>
<dbReference type="PANTHER" id="PTHR22854:SF2">
    <property type="entry name" value="INDOLE-3-GLYCEROL-PHOSPHATE SYNTHASE"/>
    <property type="match status" value="1"/>
</dbReference>
<evidence type="ECO:0000256" key="1">
    <source>
        <dbReference type="ARBA" id="ARBA00001633"/>
    </source>
</evidence>
<evidence type="ECO:0000256" key="7">
    <source>
        <dbReference type="ARBA" id="ARBA00023239"/>
    </source>
</evidence>
<dbReference type="EMBL" id="JALJYF010000002">
    <property type="protein sequence ID" value="MCP1727544.1"/>
    <property type="molecule type" value="Genomic_DNA"/>
</dbReference>